<dbReference type="Proteomes" id="UP000175691">
    <property type="component" value="Unassembled WGS sequence"/>
</dbReference>
<dbReference type="SUPFAM" id="SSF55545">
    <property type="entry name" value="beta-N-acetylhexosaminidase-like domain"/>
    <property type="match status" value="1"/>
</dbReference>
<feature type="active site" description="Proton acceptor" evidence="8">
    <location>
        <position position="382"/>
    </location>
</feature>
<protein>
    <recommendedName>
        <fullName evidence="9">Xylan alpha-1,2-glucuronidase</fullName>
        <ecNumber evidence="9">3.2.1.131</ecNumber>
    </recommendedName>
</protein>
<comment type="subunit">
    <text evidence="9">Homodimer.</text>
</comment>
<keyword evidence="6 9" id="KW-0624">Polysaccharide degradation</keyword>
<dbReference type="Pfam" id="PF07477">
    <property type="entry name" value="Glyco_hydro_67C"/>
    <property type="match status" value="1"/>
</dbReference>
<organism evidence="14 15">
    <name type="scientific">Alteromonas confluentis</name>
    <dbReference type="NCBI Taxonomy" id="1656094"/>
    <lineage>
        <taxon>Bacteria</taxon>
        <taxon>Pseudomonadati</taxon>
        <taxon>Pseudomonadota</taxon>
        <taxon>Gammaproteobacteria</taxon>
        <taxon>Alteromonadales</taxon>
        <taxon>Alteromonadaceae</taxon>
        <taxon>Alteromonas/Salinimonas group</taxon>
        <taxon>Alteromonas</taxon>
    </lineage>
</organism>
<feature type="domain" description="Glycosyl hydrolase family 67 C-terminal" evidence="12">
    <location>
        <begin position="471"/>
        <end position="696"/>
    </location>
</feature>
<dbReference type="PANTHER" id="PTHR39207">
    <property type="entry name" value="ALPHA-GLUCURONIDASE A"/>
    <property type="match status" value="1"/>
</dbReference>
<evidence type="ECO:0000256" key="9">
    <source>
        <dbReference type="RuleBase" id="RU361198"/>
    </source>
</evidence>
<evidence type="ECO:0000256" key="6">
    <source>
        <dbReference type="ARBA" id="ARBA00023326"/>
    </source>
</evidence>
<dbReference type="InterPro" id="IPR011100">
    <property type="entry name" value="Glyco_hydro_67_cat"/>
</dbReference>
<dbReference type="GO" id="GO:0046559">
    <property type="term" value="F:alpha-glucuronidase activity"/>
    <property type="evidence" value="ECO:0007669"/>
    <property type="project" value="InterPro"/>
</dbReference>
<dbReference type="GO" id="GO:0033939">
    <property type="term" value="F:xylan alpha-1,2-glucuronosidase activity"/>
    <property type="evidence" value="ECO:0007669"/>
    <property type="project" value="UniProtKB-EC"/>
</dbReference>
<evidence type="ECO:0000259" key="11">
    <source>
        <dbReference type="Pfam" id="PF03648"/>
    </source>
</evidence>
<evidence type="ECO:0000256" key="10">
    <source>
        <dbReference type="SAM" id="SignalP"/>
    </source>
</evidence>
<dbReference type="Gene3D" id="3.20.20.80">
    <property type="entry name" value="Glycosidases"/>
    <property type="match status" value="1"/>
</dbReference>
<comment type="similarity">
    <text evidence="1 7 9">Belongs to the glycosyl hydrolase 67 family.</text>
</comment>
<feature type="domain" description="Alpha glucuronidase N-terminal" evidence="11">
    <location>
        <begin position="30"/>
        <end position="147"/>
    </location>
</feature>
<name>A0A1E7Z7X9_9ALTE</name>
<dbReference type="Pfam" id="PF07488">
    <property type="entry name" value="Glyco_hydro_67M"/>
    <property type="match status" value="1"/>
</dbReference>
<keyword evidence="5 7" id="KW-0326">Glycosidase</keyword>
<dbReference type="SUPFAM" id="SSF51445">
    <property type="entry name" value="(Trans)glycosidases"/>
    <property type="match status" value="1"/>
</dbReference>
<evidence type="ECO:0000259" key="13">
    <source>
        <dbReference type="Pfam" id="PF07488"/>
    </source>
</evidence>
<dbReference type="EMBL" id="MDHN01000037">
    <property type="protein sequence ID" value="OFC69635.1"/>
    <property type="molecule type" value="Genomic_DNA"/>
</dbReference>
<dbReference type="InterPro" id="IPR029018">
    <property type="entry name" value="Hex-like_dom2"/>
</dbReference>
<feature type="chain" id="PRO_5009209465" description="Xylan alpha-1,2-glucuronidase" evidence="10">
    <location>
        <begin position="19"/>
        <end position="719"/>
    </location>
</feature>
<dbReference type="PIRSF" id="PIRSF029900">
    <property type="entry name" value="Alpha-glucuronds"/>
    <property type="match status" value="1"/>
</dbReference>
<proteinExistence type="inferred from homology"/>
<evidence type="ECO:0000259" key="12">
    <source>
        <dbReference type="Pfam" id="PF07477"/>
    </source>
</evidence>
<dbReference type="GO" id="GO:0005576">
    <property type="term" value="C:extracellular region"/>
    <property type="evidence" value="ECO:0007669"/>
    <property type="project" value="InterPro"/>
</dbReference>
<evidence type="ECO:0000256" key="3">
    <source>
        <dbReference type="ARBA" id="ARBA00022801"/>
    </source>
</evidence>
<comment type="caution">
    <text evidence="14">The sequence shown here is derived from an EMBL/GenBank/DDBJ whole genome shotgun (WGS) entry which is preliminary data.</text>
</comment>
<evidence type="ECO:0000313" key="15">
    <source>
        <dbReference type="Proteomes" id="UP000175691"/>
    </source>
</evidence>
<dbReference type="Gene3D" id="3.30.379.10">
    <property type="entry name" value="Chitobiase/beta-hexosaminidase domain 2-like"/>
    <property type="match status" value="1"/>
</dbReference>
<keyword evidence="15" id="KW-1185">Reference proteome</keyword>
<sequence>MIRLFFLCLLAITFQCSAEPKIQGEDGYRLWLKYDLISDDVKRNHYLTVLGKYAVVGSSPTFEVVRQELSLASSGLLGEGQEVKEKEASLIIAAGDNAATFAKQYGIEWPKQGDDGYFIHDVGSQNQPKIFVLSKSEKGALYGTFRLLKQIQTDDVLSGINVASSPKVQLRVLNHWDNLDGHVERGYAGRSIWNWHKLPGYIDQRYVDYARANASIGINGTVLNNVNADPLMLTPAYLQKVRALADLFRPYGIQVYLSVKFSSPQLLGGLETSDPLEPGVQKWWREKVSEIYKTIPDFGGFLVKANSEGQPGPGDFGRTHAEGANMLAAALQPFDGIVMWRAFVYANEKNEERSKQAYSEFKPLDGQFANNVLVQVKNGPIDFQPREPFSPLFGATPETPLMMEFQITMEYLGFSTHMVYLGTMYEEVLESDTFAKGEGSTVAKVIDGQLFSNHITGMAGVANIGADRNWTGNIMLQSNWYVFGRMAWDPEVSAREVANDWTKMTLSHDPDTVDAVTTMLMDSHEITVNYMTPLGLHHIMGAGHHFGPAPWVDWLARDDWNSVYYHKAAEDGVGFDRSPTGVNSVEQYFPPLKELWAKPETTPEKYLLWFHHLPWDYRVSSSGRTLWNEIVHRYYQGAEDVARMAAKWNSLKEHIDPLQFEQVRMSLAIQQKEAIWWRDACVLYFMQYSQQPLPDNLEKPSHDLEYYQSLSFPHAPGQG</sequence>
<dbReference type="OrthoDB" id="339499at2"/>
<dbReference type="AlphaFoldDB" id="A0A1E7Z7X9"/>
<comment type="catalytic activity">
    <reaction evidence="9">
        <text>Hydrolysis of (1-&gt;2)-alpha-D-(4-O-methyl)glucuronosyl links in the main chain of hardwood xylans.</text>
        <dbReference type="EC" id="3.2.1.131"/>
    </reaction>
</comment>
<dbReference type="Pfam" id="PF03648">
    <property type="entry name" value="Glyco_hydro_67N"/>
    <property type="match status" value="1"/>
</dbReference>
<feature type="active site" description="Proton acceptor" evidence="8">
    <location>
        <position position="410"/>
    </location>
</feature>
<accession>A0A1E7Z7X9</accession>
<dbReference type="InterPro" id="IPR011099">
    <property type="entry name" value="Glyco_hydro_67_C"/>
</dbReference>
<keyword evidence="4 9" id="KW-0119">Carbohydrate metabolism</keyword>
<feature type="domain" description="Glycosyl hydrolase family 67 catalytic" evidence="13">
    <location>
        <begin position="151"/>
        <end position="470"/>
    </location>
</feature>
<evidence type="ECO:0000256" key="8">
    <source>
        <dbReference type="PIRSR" id="PIRSR029900-1"/>
    </source>
</evidence>
<dbReference type="InterPro" id="IPR011395">
    <property type="entry name" value="Glyco_hydro_67_aGlcAse"/>
</dbReference>
<dbReference type="InterPro" id="IPR005154">
    <property type="entry name" value="Glyco_hydro_67_aGlcAse_N"/>
</dbReference>
<dbReference type="Gene3D" id="3.90.1330.10">
    <property type="entry name" value="Alpha-glucuronidase, C-terminal domain"/>
    <property type="match status" value="1"/>
</dbReference>
<evidence type="ECO:0000313" key="14">
    <source>
        <dbReference type="EMBL" id="OFC69635.1"/>
    </source>
</evidence>
<keyword evidence="3 7" id="KW-0378">Hydrolase</keyword>
<dbReference type="InterPro" id="IPR017853">
    <property type="entry name" value="GH"/>
</dbReference>
<evidence type="ECO:0000256" key="7">
    <source>
        <dbReference type="PIRNR" id="PIRNR029900"/>
    </source>
</evidence>
<reference evidence="14 15" key="1">
    <citation type="submission" date="2016-08" db="EMBL/GenBank/DDBJ databases">
        <authorList>
            <person name="Seilhamer J.J."/>
        </authorList>
    </citation>
    <scope>NUCLEOTIDE SEQUENCE [LARGE SCALE GENOMIC DNA]</scope>
    <source>
        <strain evidence="14 15">KCTC 42603</strain>
    </source>
</reference>
<keyword evidence="2 7" id="KW-0858">Xylan degradation</keyword>
<dbReference type="PANTHER" id="PTHR39207:SF1">
    <property type="entry name" value="ALPHA-GLUCURONIDASE A"/>
    <property type="match status" value="1"/>
</dbReference>
<feature type="signal peptide" evidence="10">
    <location>
        <begin position="1"/>
        <end position="18"/>
    </location>
</feature>
<evidence type="ECO:0000256" key="5">
    <source>
        <dbReference type="ARBA" id="ARBA00023295"/>
    </source>
</evidence>
<gene>
    <name evidence="14" type="ORF">BFC18_16300</name>
</gene>
<keyword evidence="10" id="KW-0732">Signal</keyword>
<evidence type="ECO:0000256" key="4">
    <source>
        <dbReference type="ARBA" id="ARBA00023277"/>
    </source>
</evidence>
<dbReference type="GO" id="GO:0045493">
    <property type="term" value="P:xylan catabolic process"/>
    <property type="evidence" value="ECO:0007669"/>
    <property type="project" value="UniProtKB-KW"/>
</dbReference>
<evidence type="ECO:0000256" key="2">
    <source>
        <dbReference type="ARBA" id="ARBA00022651"/>
    </source>
</evidence>
<dbReference type="EC" id="3.2.1.131" evidence="9"/>
<dbReference type="STRING" id="1656094.BFC18_16300"/>
<evidence type="ECO:0000256" key="1">
    <source>
        <dbReference type="ARBA" id="ARBA00008833"/>
    </source>
</evidence>
<dbReference type="InterPro" id="IPR037054">
    <property type="entry name" value="A-glucoronidase_C_sf"/>
</dbReference>
<feature type="active site" description="Proton donor" evidence="8">
    <location>
        <position position="308"/>
    </location>
</feature>
<dbReference type="RefSeq" id="WP_070126436.1">
    <property type="nucleotide sequence ID" value="NZ_MDHN01000037.1"/>
</dbReference>